<dbReference type="Gene3D" id="3.30.450.40">
    <property type="match status" value="1"/>
</dbReference>
<comment type="caution">
    <text evidence="7">The sequence shown here is derived from an EMBL/GenBank/DDBJ whole genome shotgun (WGS) entry which is preliminary data.</text>
</comment>
<dbReference type="Gene3D" id="3.30.450.20">
    <property type="entry name" value="PAS domain"/>
    <property type="match status" value="5"/>
</dbReference>
<evidence type="ECO:0000313" key="8">
    <source>
        <dbReference type="Proteomes" id="UP000238034"/>
    </source>
</evidence>
<evidence type="ECO:0000256" key="1">
    <source>
        <dbReference type="ARBA" id="ARBA00000085"/>
    </source>
</evidence>
<dbReference type="SUPFAM" id="SSF55781">
    <property type="entry name" value="GAF domain-like"/>
    <property type="match status" value="1"/>
</dbReference>
<keyword evidence="8" id="KW-1185">Reference proteome</keyword>
<dbReference type="EMBL" id="PVTH01000007">
    <property type="protein sequence ID" value="PRY51550.1"/>
    <property type="molecule type" value="Genomic_DNA"/>
</dbReference>
<organism evidence="7 8">
    <name type="scientific">Arcticibacter pallidicorallinus</name>
    <dbReference type="NCBI Taxonomy" id="1259464"/>
    <lineage>
        <taxon>Bacteria</taxon>
        <taxon>Pseudomonadati</taxon>
        <taxon>Bacteroidota</taxon>
        <taxon>Sphingobacteriia</taxon>
        <taxon>Sphingobacteriales</taxon>
        <taxon>Sphingobacteriaceae</taxon>
        <taxon>Arcticibacter</taxon>
    </lineage>
</organism>
<dbReference type="RefSeq" id="WP_146133129.1">
    <property type="nucleotide sequence ID" value="NZ_PVTH01000007.1"/>
</dbReference>
<dbReference type="Proteomes" id="UP000238034">
    <property type="component" value="Unassembled WGS sequence"/>
</dbReference>
<dbReference type="Pfam" id="PF01590">
    <property type="entry name" value="GAF"/>
    <property type="match status" value="1"/>
</dbReference>
<dbReference type="Pfam" id="PF13188">
    <property type="entry name" value="PAS_8"/>
    <property type="match status" value="1"/>
</dbReference>
<evidence type="ECO:0000259" key="6">
    <source>
        <dbReference type="PROSITE" id="PS50113"/>
    </source>
</evidence>
<evidence type="ECO:0000256" key="4">
    <source>
        <dbReference type="ARBA" id="ARBA00022679"/>
    </source>
</evidence>
<dbReference type="NCBIfam" id="TIGR00229">
    <property type="entry name" value="sensory_box"/>
    <property type="match status" value="1"/>
</dbReference>
<dbReference type="SMART" id="SM00065">
    <property type="entry name" value="GAF"/>
    <property type="match status" value="1"/>
</dbReference>
<dbReference type="PANTHER" id="PTHR43304">
    <property type="entry name" value="PHYTOCHROME-LIKE PROTEIN CPH1"/>
    <property type="match status" value="1"/>
</dbReference>
<dbReference type="GO" id="GO:0004673">
    <property type="term" value="F:protein histidine kinase activity"/>
    <property type="evidence" value="ECO:0007669"/>
    <property type="project" value="UniProtKB-EC"/>
</dbReference>
<dbReference type="OrthoDB" id="5401121at2"/>
<evidence type="ECO:0000313" key="7">
    <source>
        <dbReference type="EMBL" id="PRY51550.1"/>
    </source>
</evidence>
<dbReference type="SUPFAM" id="SSF55785">
    <property type="entry name" value="PYP-like sensor domain (PAS domain)"/>
    <property type="match status" value="4"/>
</dbReference>
<name>A0A2T0U0U7_9SPHI</name>
<dbReference type="AlphaFoldDB" id="A0A2T0U0U7"/>
<sequence length="831" mass="94486">MSGNSTYNADLLRNTIDSSLDMIQVFEAVRNEQDEIIDFIWILNNKASEKVYGDVIGKSLLTLNPGVVEEGIFDTFKNVVETGEPDQSIRHYVHEQFDGWFQQSAVKLEDGVATTTRNITEQKMAEQRISEQAHFVRSLTDTVPAVVMLTEHPSNEIAFATRNIREVLDFDADDGMEMGHSGRLKLVHPDDTAKVNAYYSRFDQISDLEENRGSFRIKKKHGDWVWVDVRGRVFKRDEDGKVIQTLHVVFDDSENQKAAEELEQSKELLQRVIDAPNIGVAVCKAVRDEEGRIYDFVHEFINRITRETSGEDFTGELLSRRGEAGMSQIGKFIETIESGQQNDYVIHGEFNGKLNWVSFSNTSLGDDRLVHTWQDITQLKQAEQESIESRSLLQTVFDVTLNPIAYHKAVRDEQGKIIDFTFQLENREARKYAMEDRAGQLYSEAHPGIKETHVFKLYCEVADSGEPLNTEVQLSLQGSERWFHIMAAKLEDGLVATAVDITERKKSEQEIIRLNAEIAKKATEEYRLFRDATSERQSFLLGLSDALRPLSDPVHIESEATRLLREKLNAGWCYYNQFGDDQVTSTGLRDATREGLPPLTGVHDLSDVPLFLNHMKEGRVMNEPDLNQCNLLNPCFVEACFKLGMLSALAVPIVNAGRLFGVFLVADTHKRYWTDEEVTLVKEVAERTRVAVERAKAEDALRRSEEKFRKIFENIDQGFSIHELVIDESGNVTDVILQEVNEAFAQYTGIQDAQGKKVSEIVPNLEPVWLNAMTRAYKYGETQFFEGYNSDTDRWLTSQYSRIGGDGSRLLSTVFSDITERKKGNNNRSSC</sequence>
<dbReference type="InterPro" id="IPR035965">
    <property type="entry name" value="PAS-like_dom_sf"/>
</dbReference>
<dbReference type="InterPro" id="IPR003018">
    <property type="entry name" value="GAF"/>
</dbReference>
<feature type="domain" description="PAC" evidence="6">
    <location>
        <begin position="211"/>
        <end position="264"/>
    </location>
</feature>
<reference evidence="7 8" key="1">
    <citation type="submission" date="2018-03" db="EMBL/GenBank/DDBJ databases">
        <title>Genomic Encyclopedia of Type Strains, Phase III (KMG-III): the genomes of soil and plant-associated and newly described type strains.</title>
        <authorList>
            <person name="Whitman W."/>
        </authorList>
    </citation>
    <scope>NUCLEOTIDE SEQUENCE [LARGE SCALE GENOMIC DNA]</scope>
    <source>
        <strain evidence="7 8">CGMCC 1.9313</strain>
    </source>
</reference>
<evidence type="ECO:0000256" key="2">
    <source>
        <dbReference type="ARBA" id="ARBA00012438"/>
    </source>
</evidence>
<dbReference type="Pfam" id="PF08447">
    <property type="entry name" value="PAS_3"/>
    <property type="match status" value="1"/>
</dbReference>
<protein>
    <recommendedName>
        <fullName evidence="2">histidine kinase</fullName>
        <ecNumber evidence="2">2.7.13.3</ecNumber>
    </recommendedName>
</protein>
<proteinExistence type="predicted"/>
<dbReference type="InterPro" id="IPR000700">
    <property type="entry name" value="PAS-assoc_C"/>
</dbReference>
<keyword evidence="4" id="KW-0808">Transferase</keyword>
<dbReference type="InterPro" id="IPR013655">
    <property type="entry name" value="PAS_fold_3"/>
</dbReference>
<evidence type="ECO:0000256" key="3">
    <source>
        <dbReference type="ARBA" id="ARBA00022553"/>
    </source>
</evidence>
<gene>
    <name evidence="7" type="ORF">B0I27_107138</name>
</gene>
<dbReference type="InterPro" id="IPR052162">
    <property type="entry name" value="Sensor_kinase/Photoreceptor"/>
</dbReference>
<dbReference type="CDD" id="cd00130">
    <property type="entry name" value="PAS"/>
    <property type="match status" value="1"/>
</dbReference>
<accession>A0A2T0U0U7</accession>
<dbReference type="EC" id="2.7.13.3" evidence="2"/>
<keyword evidence="5" id="KW-0418">Kinase</keyword>
<keyword evidence="3" id="KW-0597">Phosphoprotein</keyword>
<dbReference type="InterPro" id="IPR000014">
    <property type="entry name" value="PAS"/>
</dbReference>
<evidence type="ECO:0000256" key="5">
    <source>
        <dbReference type="ARBA" id="ARBA00022777"/>
    </source>
</evidence>
<dbReference type="PROSITE" id="PS50113">
    <property type="entry name" value="PAC"/>
    <property type="match status" value="1"/>
</dbReference>
<dbReference type="InterPro" id="IPR029016">
    <property type="entry name" value="GAF-like_dom_sf"/>
</dbReference>
<dbReference type="PANTHER" id="PTHR43304:SF1">
    <property type="entry name" value="PAC DOMAIN-CONTAINING PROTEIN"/>
    <property type="match status" value="1"/>
</dbReference>
<comment type="catalytic activity">
    <reaction evidence="1">
        <text>ATP + protein L-histidine = ADP + protein N-phospho-L-histidine.</text>
        <dbReference type="EC" id="2.7.13.3"/>
    </reaction>
</comment>